<evidence type="ECO:0000256" key="7">
    <source>
        <dbReference type="ARBA" id="ARBA00023004"/>
    </source>
</evidence>
<evidence type="ECO:0000256" key="12">
    <source>
        <dbReference type="SAM" id="Phobius"/>
    </source>
</evidence>
<keyword evidence="2" id="KW-1003">Cell membrane</keyword>
<feature type="transmembrane region" description="Helical" evidence="12">
    <location>
        <begin position="183"/>
        <end position="204"/>
    </location>
</feature>
<dbReference type="InterPro" id="IPR050450">
    <property type="entry name" value="COX15/CtaA_HemeA_synthase"/>
</dbReference>
<gene>
    <name evidence="13" type="ORF">A8L45_10735</name>
</gene>
<evidence type="ECO:0000313" key="14">
    <source>
        <dbReference type="Proteomes" id="UP000094936"/>
    </source>
</evidence>
<dbReference type="PANTHER" id="PTHR35457">
    <property type="entry name" value="HEME A SYNTHASE"/>
    <property type="match status" value="1"/>
</dbReference>
<reference evidence="13 14" key="1">
    <citation type="submission" date="2016-05" db="EMBL/GenBank/DDBJ databases">
        <title>Genomic Taxonomy of the Vibrionaceae.</title>
        <authorList>
            <person name="Gomez-Gil B."/>
            <person name="Enciso-Ibarra J."/>
        </authorList>
    </citation>
    <scope>NUCLEOTIDE SEQUENCE [LARGE SCALE GENOMIC DNA]</scope>
    <source>
        <strain evidence="13 14">CAIM 1920</strain>
    </source>
</reference>
<evidence type="ECO:0000256" key="2">
    <source>
        <dbReference type="ARBA" id="ARBA00022475"/>
    </source>
</evidence>
<proteinExistence type="predicted"/>
<evidence type="ECO:0000256" key="6">
    <source>
        <dbReference type="ARBA" id="ARBA00023002"/>
    </source>
</evidence>
<dbReference type="STRING" id="1080227.A8L45_10735"/>
<dbReference type="AlphaFoldDB" id="A0A1C3EJ61"/>
<keyword evidence="5 12" id="KW-1133">Transmembrane helix</keyword>
<keyword evidence="14" id="KW-1185">Reference proteome</keyword>
<keyword evidence="10" id="KW-1015">Disulfide bond</keyword>
<keyword evidence="4" id="KW-0479">Metal-binding</keyword>
<feature type="transmembrane region" description="Helical" evidence="12">
    <location>
        <begin position="286"/>
        <end position="306"/>
    </location>
</feature>
<dbReference type="Pfam" id="PF02628">
    <property type="entry name" value="COX15-CtaA"/>
    <property type="match status" value="1"/>
</dbReference>
<feature type="transmembrane region" description="Helical" evidence="12">
    <location>
        <begin position="312"/>
        <end position="334"/>
    </location>
</feature>
<dbReference type="GO" id="GO:0016020">
    <property type="term" value="C:membrane"/>
    <property type="evidence" value="ECO:0007669"/>
    <property type="project" value="UniProtKB-SubCell"/>
</dbReference>
<keyword evidence="8" id="KW-0350">Heme biosynthesis</keyword>
<comment type="pathway">
    <text evidence="11">Porphyrin-containing compound metabolism.</text>
</comment>
<feature type="transmembrane region" description="Helical" evidence="12">
    <location>
        <begin position="110"/>
        <end position="127"/>
    </location>
</feature>
<dbReference type="GO" id="GO:0006784">
    <property type="term" value="P:heme A biosynthetic process"/>
    <property type="evidence" value="ECO:0007669"/>
    <property type="project" value="InterPro"/>
</dbReference>
<evidence type="ECO:0000256" key="3">
    <source>
        <dbReference type="ARBA" id="ARBA00022692"/>
    </source>
</evidence>
<keyword evidence="7" id="KW-0408">Iron</keyword>
<comment type="caution">
    <text evidence="13">The sequence shown here is derived from an EMBL/GenBank/DDBJ whole genome shotgun (WGS) entry which is preliminary data.</text>
</comment>
<dbReference type="PANTHER" id="PTHR35457:SF1">
    <property type="entry name" value="HEME A SYNTHASE"/>
    <property type="match status" value="1"/>
</dbReference>
<sequence length="354" mass="38857">MDRDRAYRIFIYITLFWSLLVVGMGAYTRLTEAGLGCPDWPGCYGFLTVPQTQEQIISAEQAYPGTPVEVEKAWNEMIHRYIAGGLGLMIAGIAFLSWRQKNRPKTIPAILLAVVVFQAVLGMWTVTMNLMPVVVMGHLMGGFCTVTLLAILARRQYRSAPSPNQLIHHPVSPTTKIDSRLKALAIAALLATVVQIILGGWTSANYAATVCTQLPVCEVDWYSKYDTSAFNPIVPEHQTYQYGVLNFDQRVTIHATHRLGAMVVTILLSLLALAVYRVLGRNASLTLLGLLGLQIALGVTNVVALLPLPVAVAHNLCGLALLLAVVHVNMRLFYRTEPISVVAKSRDARRISHG</sequence>
<dbReference type="InterPro" id="IPR003780">
    <property type="entry name" value="COX15/CtaA_fam"/>
</dbReference>
<keyword evidence="9 12" id="KW-0472">Membrane</keyword>
<dbReference type="RefSeq" id="WP_068902071.1">
    <property type="nucleotide sequence ID" value="NZ_JBHUIF010000006.1"/>
</dbReference>
<dbReference type="Proteomes" id="UP000094936">
    <property type="component" value="Unassembled WGS sequence"/>
</dbReference>
<evidence type="ECO:0000256" key="4">
    <source>
        <dbReference type="ARBA" id="ARBA00022723"/>
    </source>
</evidence>
<protein>
    <submittedName>
        <fullName evidence="13">Cytochrome B</fullName>
    </submittedName>
</protein>
<dbReference type="OrthoDB" id="1447144at2"/>
<evidence type="ECO:0000256" key="5">
    <source>
        <dbReference type="ARBA" id="ARBA00022989"/>
    </source>
</evidence>
<feature type="transmembrane region" description="Helical" evidence="12">
    <location>
        <begin position="78"/>
        <end position="98"/>
    </location>
</feature>
<accession>A0A1C3EJ61</accession>
<keyword evidence="3 12" id="KW-0812">Transmembrane</keyword>
<evidence type="ECO:0000256" key="10">
    <source>
        <dbReference type="ARBA" id="ARBA00023157"/>
    </source>
</evidence>
<evidence type="ECO:0000313" key="13">
    <source>
        <dbReference type="EMBL" id="ODA33270.1"/>
    </source>
</evidence>
<comment type="subcellular location">
    <subcellularLocation>
        <location evidence="1">Membrane</location>
        <topology evidence="1">Multi-pass membrane protein</topology>
    </subcellularLocation>
</comment>
<feature type="transmembrane region" description="Helical" evidence="12">
    <location>
        <begin position="259"/>
        <end position="279"/>
    </location>
</feature>
<evidence type="ECO:0000256" key="1">
    <source>
        <dbReference type="ARBA" id="ARBA00004141"/>
    </source>
</evidence>
<keyword evidence="6" id="KW-0560">Oxidoreductase</keyword>
<organism evidence="13 14">
    <name type="scientific">Veronia pacifica</name>
    <dbReference type="NCBI Taxonomy" id="1080227"/>
    <lineage>
        <taxon>Bacteria</taxon>
        <taxon>Pseudomonadati</taxon>
        <taxon>Pseudomonadota</taxon>
        <taxon>Gammaproteobacteria</taxon>
        <taxon>Vibrionales</taxon>
        <taxon>Vibrionaceae</taxon>
        <taxon>Veronia</taxon>
    </lineage>
</organism>
<evidence type="ECO:0000256" key="9">
    <source>
        <dbReference type="ARBA" id="ARBA00023136"/>
    </source>
</evidence>
<dbReference type="GO" id="GO:0046872">
    <property type="term" value="F:metal ion binding"/>
    <property type="evidence" value="ECO:0007669"/>
    <property type="project" value="UniProtKB-KW"/>
</dbReference>
<dbReference type="GO" id="GO:0016491">
    <property type="term" value="F:oxidoreductase activity"/>
    <property type="evidence" value="ECO:0007669"/>
    <property type="project" value="UniProtKB-KW"/>
</dbReference>
<feature type="transmembrane region" description="Helical" evidence="12">
    <location>
        <begin position="133"/>
        <end position="153"/>
    </location>
</feature>
<evidence type="ECO:0000256" key="11">
    <source>
        <dbReference type="ARBA" id="ARBA00023444"/>
    </source>
</evidence>
<dbReference type="EMBL" id="LYBM01000017">
    <property type="protein sequence ID" value="ODA33270.1"/>
    <property type="molecule type" value="Genomic_DNA"/>
</dbReference>
<name>A0A1C3EJ61_9GAMM</name>
<evidence type="ECO:0000256" key="8">
    <source>
        <dbReference type="ARBA" id="ARBA00023133"/>
    </source>
</evidence>
<feature type="transmembrane region" description="Helical" evidence="12">
    <location>
        <begin position="9"/>
        <end position="30"/>
    </location>
</feature>